<dbReference type="Proteomes" id="UP000323000">
    <property type="component" value="Chromosome 11"/>
</dbReference>
<organism evidence="3 4">
    <name type="scientific">Acer yangbiense</name>
    <dbReference type="NCBI Taxonomy" id="1000413"/>
    <lineage>
        <taxon>Eukaryota</taxon>
        <taxon>Viridiplantae</taxon>
        <taxon>Streptophyta</taxon>
        <taxon>Embryophyta</taxon>
        <taxon>Tracheophyta</taxon>
        <taxon>Spermatophyta</taxon>
        <taxon>Magnoliopsida</taxon>
        <taxon>eudicotyledons</taxon>
        <taxon>Gunneridae</taxon>
        <taxon>Pentapetalae</taxon>
        <taxon>rosids</taxon>
        <taxon>malvids</taxon>
        <taxon>Sapindales</taxon>
        <taxon>Sapindaceae</taxon>
        <taxon>Hippocastanoideae</taxon>
        <taxon>Acereae</taxon>
        <taxon>Acer</taxon>
    </lineage>
</organism>
<evidence type="ECO:0000313" key="3">
    <source>
        <dbReference type="EMBL" id="TXG51514.1"/>
    </source>
</evidence>
<protein>
    <recommendedName>
        <fullName evidence="2">Retroviral polymerase SH3-like domain-containing protein</fullName>
    </recommendedName>
</protein>
<dbReference type="Pfam" id="PF14223">
    <property type="entry name" value="Retrotran_gag_2"/>
    <property type="match status" value="1"/>
</dbReference>
<gene>
    <name evidence="3" type="ORF">EZV62_024038</name>
</gene>
<evidence type="ECO:0000256" key="1">
    <source>
        <dbReference type="SAM" id="MobiDB-lite"/>
    </source>
</evidence>
<reference evidence="4" key="1">
    <citation type="journal article" date="2019" name="Gigascience">
        <title>De novo genome assembly of the endangered Acer yangbiense, a plant species with extremely small populations endemic to Yunnan Province, China.</title>
        <authorList>
            <person name="Yang J."/>
            <person name="Wariss H.M."/>
            <person name="Tao L."/>
            <person name="Zhang R."/>
            <person name="Yun Q."/>
            <person name="Hollingsworth P."/>
            <person name="Dao Z."/>
            <person name="Luo G."/>
            <person name="Guo H."/>
            <person name="Ma Y."/>
            <person name="Sun W."/>
        </authorList>
    </citation>
    <scope>NUCLEOTIDE SEQUENCE [LARGE SCALE GENOMIC DNA]</scope>
    <source>
        <strain evidence="4">cv. Malutang</strain>
    </source>
</reference>
<accession>A0A5C7H3E2</accession>
<dbReference type="OrthoDB" id="1659983at2759"/>
<dbReference type="EMBL" id="VAHF01000011">
    <property type="protein sequence ID" value="TXG51514.1"/>
    <property type="molecule type" value="Genomic_DNA"/>
</dbReference>
<name>A0A5C7H3E2_9ROSI</name>
<dbReference type="AlphaFoldDB" id="A0A5C7H3E2"/>
<feature type="domain" description="Retroviral polymerase SH3-like" evidence="2">
    <location>
        <begin position="350"/>
        <end position="404"/>
    </location>
</feature>
<dbReference type="PANTHER" id="PTHR42648:SF18">
    <property type="entry name" value="RETROTRANSPOSON, UNCLASSIFIED-LIKE PROTEIN"/>
    <property type="match status" value="1"/>
</dbReference>
<dbReference type="InterPro" id="IPR057670">
    <property type="entry name" value="SH3_retrovirus"/>
</dbReference>
<keyword evidence="4" id="KW-1185">Reference proteome</keyword>
<dbReference type="PANTHER" id="PTHR42648">
    <property type="entry name" value="TRANSPOSASE, PUTATIVE-RELATED"/>
    <property type="match status" value="1"/>
</dbReference>
<dbReference type="InterPro" id="IPR039537">
    <property type="entry name" value="Retrotran_Ty1/copia-like"/>
</dbReference>
<feature type="compositionally biased region" description="Basic and acidic residues" evidence="1">
    <location>
        <begin position="1"/>
        <end position="20"/>
    </location>
</feature>
<evidence type="ECO:0000259" key="2">
    <source>
        <dbReference type="Pfam" id="PF25597"/>
    </source>
</evidence>
<evidence type="ECO:0000313" key="4">
    <source>
        <dbReference type="Proteomes" id="UP000323000"/>
    </source>
</evidence>
<comment type="caution">
    <text evidence="3">The sequence shown here is derived from an EMBL/GenBank/DDBJ whole genome shotgun (WGS) entry which is preliminary data.</text>
</comment>
<sequence length="406" mass="46658">MVDLVDLHEDHPDLPMESRRSHQTPLVRSPCRRGCGHRGAELGGGGAMTVVAWWPTTKGLWWNNDFCLAVMAFEKFVQPNIPHFDGHYDHWSMLMENFLRSKEYWQVVEVGVVEPAENVVLMVTQKTEMEALKLKDLKEKNYLFQEIDRSILETILSKESSKEIWDSMKKKYQGSSRVKESKDIDTLSLDELRAPCWSMNRSTTSDEQTLKAKAGDVINNLTHGRGKGRDQQFDKSKAARVLQVVSVANKKCPNLLNDQGEGFIMALAFSLWPFEFWWIENVVAKEYGDRSSSNCSSHSRNVPKNFWPKAVNWSIHVFNRSPTFSVRNMTPEEAWSGRKPTIDHFRIFGCIAYAHFPDEKRKKLDDKGKKCVFLGVSEASKAYKLFNPLTKKIVTSRDVIFDKENT</sequence>
<dbReference type="Pfam" id="PF25597">
    <property type="entry name" value="SH3_retrovirus"/>
    <property type="match status" value="1"/>
</dbReference>
<feature type="region of interest" description="Disordered" evidence="1">
    <location>
        <begin position="1"/>
        <end position="30"/>
    </location>
</feature>
<proteinExistence type="predicted"/>